<accession>A0A3L7E2W8</accession>
<dbReference type="GO" id="GO:0005737">
    <property type="term" value="C:cytoplasm"/>
    <property type="evidence" value="ECO:0007669"/>
    <property type="project" value="TreeGrafter"/>
</dbReference>
<dbReference type="InterPro" id="IPR051783">
    <property type="entry name" value="NAD(P)-dependent_oxidoreduct"/>
</dbReference>
<dbReference type="InterPro" id="IPR036291">
    <property type="entry name" value="NAD(P)-bd_dom_sf"/>
</dbReference>
<dbReference type="SUPFAM" id="SSF51735">
    <property type="entry name" value="NAD(P)-binding Rossmann-fold domains"/>
    <property type="match status" value="1"/>
</dbReference>
<evidence type="ECO:0000259" key="1">
    <source>
        <dbReference type="Pfam" id="PF01370"/>
    </source>
</evidence>
<comment type="caution">
    <text evidence="2">The sequence shown here is derived from an EMBL/GenBank/DDBJ whole genome shotgun (WGS) entry which is preliminary data.</text>
</comment>
<gene>
    <name evidence="2" type="ORF">DWB85_06885</name>
</gene>
<dbReference type="RefSeq" id="WP_117953472.1">
    <property type="nucleotide sequence ID" value="NZ_QRAN01000005.1"/>
</dbReference>
<dbReference type="EMBL" id="QRAN01000005">
    <property type="protein sequence ID" value="RLQ22701.1"/>
    <property type="molecule type" value="Genomic_DNA"/>
</dbReference>
<dbReference type="PANTHER" id="PTHR48079:SF6">
    <property type="entry name" value="NAD(P)-BINDING DOMAIN-CONTAINING PROTEIN-RELATED"/>
    <property type="match status" value="1"/>
</dbReference>
<dbReference type="Gene3D" id="3.40.50.720">
    <property type="entry name" value="NAD(P)-binding Rossmann-like Domain"/>
    <property type="match status" value="1"/>
</dbReference>
<keyword evidence="3" id="KW-1185">Reference proteome</keyword>
<dbReference type="InterPro" id="IPR001509">
    <property type="entry name" value="Epimerase_deHydtase"/>
</dbReference>
<dbReference type="Proteomes" id="UP000265509">
    <property type="component" value="Unassembled WGS sequence"/>
</dbReference>
<proteinExistence type="predicted"/>
<evidence type="ECO:0000313" key="2">
    <source>
        <dbReference type="EMBL" id="RLQ22701.1"/>
    </source>
</evidence>
<sequence length="308" mass="32709">MKYLVTGATGFIGTALCRQILLADAELLAYSASGKPLADGTPTRALDLAVEQPDSQALAGVDAVLHLAGIAHRDAPADEYEAVNHRATIELARRAARAGVGAFIFLSSVKAMGPVVTNLPRSEHESGAAADPYGRSKRAAELALAAEFAASAMSVVILRPALVYGSGARGNLALLSRAVARGLPRPPEDGGRSMVGREDLAQLMLMLAASNKPGVSTYIATDGETYSTRRIYDALRRARGLGPGSGWCPRWGWRLACRLLDLRSPHPEPAWQRLFGVETYSGAALRQELGWRPRQTLETVLQASGGTL</sequence>
<dbReference type="Pfam" id="PF01370">
    <property type="entry name" value="Epimerase"/>
    <property type="match status" value="1"/>
</dbReference>
<dbReference type="OrthoDB" id="9795415at2"/>
<protein>
    <submittedName>
        <fullName evidence="2">NAD-dependent epimerase/dehydratase family protein</fullName>
    </submittedName>
</protein>
<evidence type="ECO:0000313" key="3">
    <source>
        <dbReference type="Proteomes" id="UP000265509"/>
    </source>
</evidence>
<organism evidence="2 3">
    <name type="scientific">Seongchinamella sediminis</name>
    <dbReference type="NCBI Taxonomy" id="2283635"/>
    <lineage>
        <taxon>Bacteria</taxon>
        <taxon>Pseudomonadati</taxon>
        <taxon>Pseudomonadota</taxon>
        <taxon>Gammaproteobacteria</taxon>
        <taxon>Cellvibrionales</taxon>
        <taxon>Halieaceae</taxon>
        <taxon>Seongchinamella</taxon>
    </lineage>
</organism>
<dbReference type="AlphaFoldDB" id="A0A3L7E2W8"/>
<dbReference type="GO" id="GO:0004029">
    <property type="term" value="F:aldehyde dehydrogenase (NAD+) activity"/>
    <property type="evidence" value="ECO:0007669"/>
    <property type="project" value="TreeGrafter"/>
</dbReference>
<dbReference type="PANTHER" id="PTHR48079">
    <property type="entry name" value="PROTEIN YEEZ"/>
    <property type="match status" value="1"/>
</dbReference>
<feature type="domain" description="NAD-dependent epimerase/dehydratase" evidence="1">
    <location>
        <begin position="4"/>
        <end position="210"/>
    </location>
</feature>
<reference evidence="2 3" key="1">
    <citation type="submission" date="2018-07" db="EMBL/GenBank/DDBJ databases">
        <title>Halioglobus sp. genome submission.</title>
        <authorList>
            <person name="Ye M.-Q."/>
            <person name="Du Z.-J."/>
        </authorList>
    </citation>
    <scope>NUCLEOTIDE SEQUENCE [LARGE SCALE GENOMIC DNA]</scope>
    <source>
        <strain evidence="2 3">U0301</strain>
    </source>
</reference>
<name>A0A3L7E2W8_9GAMM</name>